<keyword evidence="2" id="KW-0732">Signal</keyword>
<feature type="compositionally biased region" description="Acidic residues" evidence="1">
    <location>
        <begin position="190"/>
        <end position="202"/>
    </location>
</feature>
<evidence type="ECO:0000256" key="2">
    <source>
        <dbReference type="SAM" id="SignalP"/>
    </source>
</evidence>
<name>A0A0H3C352_BORBZ</name>
<gene>
    <name evidence="3" type="ordered locus">BbuZS7_K14</name>
</gene>
<proteinExistence type="predicted"/>
<dbReference type="EMBL" id="CP001201">
    <property type="protein sequence ID" value="ACK74296.1"/>
    <property type="molecule type" value="Genomic_DNA"/>
</dbReference>
<sequence length="211" mass="24326">MKKYIINLSLCLLLLSCNLFSKDSRSRQKYNFKVPAKSVSNPINKENIDTEKGTNTTLCIKEKDSRIIIKDCINNQELFKVKSKRRYDFKKAMLLGIQTALKVINIGNNNKKLTSIKKHNDHILLEFKDNKIYIIRLSELKKHLLKSKKKPLLGSPIPGGGDAEFVDDPDGRIEAELEAEQEQEMLDREDFGDEEDEELEEEIFGKEKPNN</sequence>
<keyword evidence="3" id="KW-0614">Plasmid</keyword>
<feature type="chain" id="PRO_5002605627" evidence="2">
    <location>
        <begin position="22"/>
        <end position="211"/>
    </location>
</feature>
<keyword evidence="3" id="KW-0449">Lipoprotein</keyword>
<dbReference type="PROSITE" id="PS51257">
    <property type="entry name" value="PROKAR_LIPOPROTEIN"/>
    <property type="match status" value="1"/>
</dbReference>
<evidence type="ECO:0000313" key="4">
    <source>
        <dbReference type="Proteomes" id="UP000006901"/>
    </source>
</evidence>
<dbReference type="Proteomes" id="UP000006901">
    <property type="component" value="Plasmid ZS7_lp36"/>
</dbReference>
<reference evidence="3 4" key="1">
    <citation type="journal article" date="2011" name="J. Bacteriol.">
        <title>Whole-genome sequences of thirteen isolates of Borrelia burgdorferi.</title>
        <authorList>
            <person name="Schutzer S.E."/>
            <person name="Fraser-Liggett C.M."/>
            <person name="Casjens S.R."/>
            <person name="Qiu W.G."/>
            <person name="Dunn J.J."/>
            <person name="Mongodin E.F."/>
            <person name="Luft B.J."/>
        </authorList>
    </citation>
    <scope>NUCLEOTIDE SEQUENCE [LARGE SCALE GENOMIC DNA]</scope>
    <source>
        <strain evidence="3 4">ZS7</strain>
        <plasmid evidence="3 4">ZS7_lp36</plasmid>
    </source>
</reference>
<evidence type="ECO:0000313" key="3">
    <source>
        <dbReference type="EMBL" id="ACK74296.1"/>
    </source>
</evidence>
<accession>A0A0H3C352</accession>
<dbReference type="RefSeq" id="WP_010259178.1">
    <property type="nucleotide sequence ID" value="NC_011778.1"/>
</dbReference>
<geneLocation type="plasmid" evidence="3 4">
    <name>ZS7_lp36</name>
</geneLocation>
<dbReference type="HOGENOM" id="CLU_1358266_0_0_12"/>
<evidence type="ECO:0000256" key="1">
    <source>
        <dbReference type="SAM" id="MobiDB-lite"/>
    </source>
</evidence>
<protein>
    <submittedName>
        <fullName evidence="3">Putative lipoprotein</fullName>
    </submittedName>
</protein>
<organism evidence="3 4">
    <name type="scientific">Borreliella burgdorferi (strain ZS7)</name>
    <name type="common">Borrelia burgdorferi</name>
    <dbReference type="NCBI Taxonomy" id="445985"/>
    <lineage>
        <taxon>Bacteria</taxon>
        <taxon>Pseudomonadati</taxon>
        <taxon>Spirochaetota</taxon>
        <taxon>Spirochaetia</taxon>
        <taxon>Spirochaetales</taxon>
        <taxon>Borreliaceae</taxon>
        <taxon>Borreliella</taxon>
    </lineage>
</organism>
<dbReference type="KEGG" id="bbz:BbuZS7_K14"/>
<feature type="signal peptide" evidence="2">
    <location>
        <begin position="1"/>
        <end position="21"/>
    </location>
</feature>
<feature type="region of interest" description="Disordered" evidence="1">
    <location>
        <begin position="180"/>
        <end position="211"/>
    </location>
</feature>
<dbReference type="AlphaFoldDB" id="A0A0H3C352"/>